<dbReference type="RefSeq" id="WP_012919968.1">
    <property type="nucleotide sequence ID" value="NC_013729.1"/>
</dbReference>
<dbReference type="Proteomes" id="UP000007967">
    <property type="component" value="Chromosome"/>
</dbReference>
<dbReference type="KEGG" id="kfl:Kfla_2336"/>
<reference evidence="1 2" key="2">
    <citation type="journal article" date="2010" name="Stand. Genomic Sci.">
        <title>Complete genome sequence of Kribbella flavida type strain (IFO 14399).</title>
        <authorList>
            <person name="Pukall R."/>
            <person name="Lapidus A."/>
            <person name="Glavina Del Rio T."/>
            <person name="Copeland A."/>
            <person name="Tice H."/>
            <person name="Cheng J.-F."/>
            <person name="Lucas S."/>
            <person name="Chen F."/>
            <person name="Nolan M."/>
            <person name="LaButti K."/>
            <person name="Pati A."/>
            <person name="Ivanova N."/>
            <person name="Mavrommatis K."/>
            <person name="Mikhailova N."/>
            <person name="Pitluck S."/>
            <person name="Bruce D."/>
            <person name="Goodwin L."/>
            <person name="Land M."/>
            <person name="Hauser L."/>
            <person name="Chang Y.-J."/>
            <person name="Jeffries C.D."/>
            <person name="Chen A."/>
            <person name="Palaniappan K."/>
            <person name="Chain P."/>
            <person name="Rohde M."/>
            <person name="Goeker M."/>
            <person name="Bristow J."/>
            <person name="Eisen J.A."/>
            <person name="Markowitz V."/>
            <person name="Hugenholtz P."/>
            <person name="Kyrpides N.C."/>
            <person name="Klenk H.-P."/>
            <person name="Brettin T."/>
        </authorList>
    </citation>
    <scope>NUCLEOTIDE SEQUENCE [LARGE SCALE GENOMIC DNA]</scope>
    <source>
        <strain evidence="2">DSM 17836 / JCM 10339 / NBRC 14399</strain>
    </source>
</reference>
<organism evidence="1 2">
    <name type="scientific">Kribbella flavida (strain DSM 17836 / JCM 10339 / NBRC 14399)</name>
    <dbReference type="NCBI Taxonomy" id="479435"/>
    <lineage>
        <taxon>Bacteria</taxon>
        <taxon>Bacillati</taxon>
        <taxon>Actinomycetota</taxon>
        <taxon>Actinomycetes</taxon>
        <taxon>Propionibacteriales</taxon>
        <taxon>Kribbellaceae</taxon>
        <taxon>Kribbella</taxon>
    </lineage>
</organism>
<gene>
    <name evidence="1" type="ordered locus">Kfla_2336</name>
</gene>
<sequence>MAIAGRWRIVELDQFDDDALHLVEPAYIEFADDRTGEFVVVAVQGSLDCRATEIQGRPGVEFSWDGYDELDPTSGRGWAVLLDDLTLEGVIYIHRGDEASFRAVPLIPEEIPDTAH</sequence>
<dbReference type="eggNOG" id="ENOG5032ZUE">
    <property type="taxonomic scope" value="Bacteria"/>
</dbReference>
<evidence type="ECO:0000313" key="2">
    <source>
        <dbReference type="Proteomes" id="UP000007967"/>
    </source>
</evidence>
<keyword evidence="2" id="KW-1185">Reference proteome</keyword>
<dbReference type="OrthoDB" id="282152at2"/>
<dbReference type="EMBL" id="CP001736">
    <property type="protein sequence ID" value="ADB31412.1"/>
    <property type="molecule type" value="Genomic_DNA"/>
</dbReference>
<name>D2PUU6_KRIFD</name>
<reference evidence="2" key="1">
    <citation type="submission" date="2009-09" db="EMBL/GenBank/DDBJ databases">
        <title>The complete genome of Kribbella flavida DSM 17836.</title>
        <authorList>
            <consortium name="US DOE Joint Genome Institute (JGI-PGF)"/>
            <person name="Lucas S."/>
            <person name="Copeland A."/>
            <person name="Lapidus A."/>
            <person name="Glavina del Rio T."/>
            <person name="Dalin E."/>
            <person name="Tice H."/>
            <person name="Bruce D."/>
            <person name="Goodwin L."/>
            <person name="Pitluck S."/>
            <person name="Kyrpides N."/>
            <person name="Mavromatis K."/>
            <person name="Ivanova N."/>
            <person name="Saunders E."/>
            <person name="Brettin T."/>
            <person name="Detter J.C."/>
            <person name="Han C."/>
            <person name="Larimer F."/>
            <person name="Land M."/>
            <person name="Hauser L."/>
            <person name="Markowitz V."/>
            <person name="Cheng J.-F."/>
            <person name="Hugenholtz P."/>
            <person name="Woyke T."/>
            <person name="Wu D."/>
            <person name="Pukall R."/>
            <person name="Klenk H.-P."/>
            <person name="Eisen J.A."/>
        </authorList>
    </citation>
    <scope>NUCLEOTIDE SEQUENCE [LARGE SCALE GENOMIC DNA]</scope>
    <source>
        <strain evidence="2">DSM 17836 / JCM 10339 / NBRC 14399</strain>
    </source>
</reference>
<proteinExistence type="predicted"/>
<dbReference type="AlphaFoldDB" id="D2PUU6"/>
<protein>
    <submittedName>
        <fullName evidence="1">Uncharacterized protein</fullName>
    </submittedName>
</protein>
<evidence type="ECO:0000313" key="1">
    <source>
        <dbReference type="EMBL" id="ADB31412.1"/>
    </source>
</evidence>
<accession>D2PUU6</accession>
<dbReference type="HOGENOM" id="CLU_169676_0_0_11"/>